<evidence type="ECO:0000313" key="9">
    <source>
        <dbReference type="EMBL" id="CZR62445.1"/>
    </source>
</evidence>
<organism evidence="9 10">
    <name type="scientific">Phialocephala subalpina</name>
    <dbReference type="NCBI Taxonomy" id="576137"/>
    <lineage>
        <taxon>Eukaryota</taxon>
        <taxon>Fungi</taxon>
        <taxon>Dikarya</taxon>
        <taxon>Ascomycota</taxon>
        <taxon>Pezizomycotina</taxon>
        <taxon>Leotiomycetes</taxon>
        <taxon>Helotiales</taxon>
        <taxon>Mollisiaceae</taxon>
        <taxon>Phialocephala</taxon>
        <taxon>Phialocephala fortinii species complex</taxon>
    </lineage>
</organism>
<keyword evidence="5" id="KW-0687">Ribonucleoprotein</keyword>
<dbReference type="STRING" id="576137.A0A1L7XBR3"/>
<gene>
    <name evidence="9" type="ORF">PAC_12342</name>
</gene>
<dbReference type="EMBL" id="FJOG01000020">
    <property type="protein sequence ID" value="CZR62445.1"/>
    <property type="molecule type" value="Genomic_DNA"/>
</dbReference>
<dbReference type="PANTHER" id="PTHR21183:SF18">
    <property type="entry name" value="LARGE RIBOSOMAL SUBUNIT PROTEIN UL29M"/>
    <property type="match status" value="1"/>
</dbReference>
<dbReference type="PANTHER" id="PTHR21183">
    <property type="entry name" value="RIBOSOMAL PROTEIN L47, MITOCHONDRIAL-RELATED"/>
    <property type="match status" value="1"/>
</dbReference>
<proteinExistence type="inferred from homology"/>
<evidence type="ECO:0000256" key="6">
    <source>
        <dbReference type="ARBA" id="ARBA00035289"/>
    </source>
</evidence>
<dbReference type="Gene3D" id="6.10.330.20">
    <property type="match status" value="1"/>
</dbReference>
<evidence type="ECO:0000256" key="2">
    <source>
        <dbReference type="ARBA" id="ARBA00009254"/>
    </source>
</evidence>
<evidence type="ECO:0000256" key="7">
    <source>
        <dbReference type="ARBA" id="ARBA00035399"/>
    </source>
</evidence>
<dbReference type="GO" id="GO:0003735">
    <property type="term" value="F:structural constituent of ribosome"/>
    <property type="evidence" value="ECO:0007669"/>
    <property type="project" value="InterPro"/>
</dbReference>
<keyword evidence="3 9" id="KW-0689">Ribosomal protein</keyword>
<keyword evidence="4" id="KW-0496">Mitochondrion</keyword>
<accession>A0A1L7XBR3</accession>
<evidence type="ECO:0000256" key="1">
    <source>
        <dbReference type="ARBA" id="ARBA00004173"/>
    </source>
</evidence>
<feature type="region of interest" description="Disordered" evidence="8">
    <location>
        <begin position="1"/>
        <end position="90"/>
    </location>
</feature>
<dbReference type="Proteomes" id="UP000184330">
    <property type="component" value="Unassembled WGS sequence"/>
</dbReference>
<reference evidence="9 10" key="1">
    <citation type="submission" date="2016-03" db="EMBL/GenBank/DDBJ databases">
        <authorList>
            <person name="Ploux O."/>
        </authorList>
    </citation>
    <scope>NUCLEOTIDE SEQUENCE [LARGE SCALE GENOMIC DNA]</scope>
    <source>
        <strain evidence="9 10">UAMH 11012</strain>
    </source>
</reference>
<protein>
    <recommendedName>
        <fullName evidence="6">Large ribosomal subunit protein uL29m</fullName>
    </recommendedName>
    <alternativeName>
        <fullName evidence="7">54S ribosomal protein L4, mitochondrial</fullName>
    </alternativeName>
</protein>
<feature type="compositionally biased region" description="Polar residues" evidence="8">
    <location>
        <begin position="37"/>
        <end position="49"/>
    </location>
</feature>
<dbReference type="InterPro" id="IPR010729">
    <property type="entry name" value="Ribosomal_uL29_mit"/>
</dbReference>
<name>A0A1L7XBR3_9HELO</name>
<evidence type="ECO:0000256" key="5">
    <source>
        <dbReference type="ARBA" id="ARBA00023274"/>
    </source>
</evidence>
<evidence type="ECO:0000256" key="3">
    <source>
        <dbReference type="ARBA" id="ARBA00022980"/>
    </source>
</evidence>
<comment type="subcellular location">
    <subcellularLocation>
        <location evidence="1">Mitochondrion</location>
    </subcellularLocation>
</comment>
<comment type="similarity">
    <text evidence="2">Belongs to the universal ribosomal protein uL29 family.</text>
</comment>
<dbReference type="OrthoDB" id="270763at2759"/>
<sequence length="304" mass="34372">MSTSTVLRPALRGVLKSSRPQHLPPPFLLPSIFAPKQQGSPFSSGTSNAYPRDNNRERGVSTQRRTGLRQPVSVSKTPLPKPVLDESKRSKVEVDPDHGLYQFFHSKDKPMNTPEEDAEHGRPWCVEELRHKSWEDLHALWWISTKERNRIATEAYERKELDAGYGQYESEKRDVTVRRTQRAIKQVLTERYYSWRDAETVAKNDPEINLSGEGPLYQPVDFMEEEPLAEIAAEPEVKPEQISAPNAYHDGAVAFDTLYAGMNVLVTASSLVTALVGSIQDVPYLPRQQILCSKQTSCLVPLFV</sequence>
<evidence type="ECO:0000256" key="8">
    <source>
        <dbReference type="SAM" id="MobiDB-lite"/>
    </source>
</evidence>
<keyword evidence="10" id="KW-1185">Reference proteome</keyword>
<dbReference type="GO" id="GO:0032543">
    <property type="term" value="P:mitochondrial translation"/>
    <property type="evidence" value="ECO:0007669"/>
    <property type="project" value="TreeGrafter"/>
</dbReference>
<dbReference type="AlphaFoldDB" id="A0A1L7XBR3"/>
<evidence type="ECO:0000313" key="10">
    <source>
        <dbReference type="Proteomes" id="UP000184330"/>
    </source>
</evidence>
<evidence type="ECO:0000256" key="4">
    <source>
        <dbReference type="ARBA" id="ARBA00023128"/>
    </source>
</evidence>
<dbReference type="InterPro" id="IPR038340">
    <property type="entry name" value="MRP-L47_sf"/>
</dbReference>
<dbReference type="GO" id="GO:0005762">
    <property type="term" value="C:mitochondrial large ribosomal subunit"/>
    <property type="evidence" value="ECO:0007669"/>
    <property type="project" value="TreeGrafter"/>
</dbReference>
<dbReference type="Pfam" id="PF06984">
    <property type="entry name" value="MRP-L47"/>
    <property type="match status" value="1"/>
</dbReference>